<evidence type="ECO:0000313" key="5">
    <source>
        <dbReference type="EMBL" id="ELY97713.1"/>
    </source>
</evidence>
<dbReference type="PATRIC" id="fig|1227491.4.peg.4479"/>
<proteinExistence type="inferred from homology"/>
<dbReference type="SMART" id="SM00710">
    <property type="entry name" value="PbH1"/>
    <property type="match status" value="6"/>
</dbReference>
<evidence type="ECO:0000313" key="6">
    <source>
        <dbReference type="Proteomes" id="UP000011591"/>
    </source>
</evidence>
<sequence length="544" mass="59009">MKPRSRIADDATFIFVLRNRQTMAVPDTGRYDIREFGAQSGSDDSNTEAIQTALDECAGTGGTVSVPPGTYVTGPLRVGDRTTLQLEAGATLRFVGDYEAFPTVKSRWEGWDQVGFHPCLLVDGADTVSITGRGTIDGNGEYWWQFYGEPESTLPDGLQDRLAEFEAQNDKQDDVSSFTHRPPLLQVFDAENVTVSGVTLRNSPFWNTHVVYSENVTITDVNIENPADAPNGDGIDIDSSRYVRISDAYINAGDDAICIKSGKDAEGREVGEPASQITVTNCTVEAGHGGVVIGSEMSGDVRDVTVTNCTFTDTDRGIRIKTQRGRGGVVEDLRFDQIVMRRIACPFVINGYYFTPLDSDPEPIDEGTPLVRNVSFSNITARNVETAGFFAGLPERYFEGISFRDVRIDATRSLDATDLDPAMADGYEQTHGLFCKSITDISFRNVELRTPDSPALRVEETDDVTIDGLDVQRSADSSASSDEPALSLSNAEHTRVSGCIAPSDGQFLRASGPKTDTISLAGNHGSLADSIEIDDGSDVRLDLD</sequence>
<gene>
    <name evidence="5" type="ORF">C480_22269</name>
</gene>
<dbReference type="InterPro" id="IPR012334">
    <property type="entry name" value="Pectin_lyas_fold"/>
</dbReference>
<dbReference type="Gene3D" id="2.160.20.10">
    <property type="entry name" value="Single-stranded right-handed beta-helix, Pectin lyase-like"/>
    <property type="match status" value="1"/>
</dbReference>
<dbReference type="AlphaFoldDB" id="M0AJY5"/>
<dbReference type="InterPro" id="IPR006626">
    <property type="entry name" value="PbH1"/>
</dbReference>
<dbReference type="InterPro" id="IPR051801">
    <property type="entry name" value="GH28_Enzymes"/>
</dbReference>
<comment type="caution">
    <text evidence="5">The sequence shown here is derived from an EMBL/GenBank/DDBJ whole genome shotgun (WGS) entry which is preliminary data.</text>
</comment>
<protein>
    <submittedName>
        <fullName evidence="5">Glycoside hydrolase family 28</fullName>
    </submittedName>
</protein>
<evidence type="ECO:0000256" key="3">
    <source>
        <dbReference type="ARBA" id="ARBA00023295"/>
    </source>
</evidence>
<reference evidence="5 6" key="1">
    <citation type="journal article" date="2014" name="PLoS Genet.">
        <title>Phylogenetically driven sequencing of extremely halophilic archaea reveals strategies for static and dynamic osmo-response.</title>
        <authorList>
            <person name="Becker E.A."/>
            <person name="Seitzer P.M."/>
            <person name="Tritt A."/>
            <person name="Larsen D."/>
            <person name="Krusor M."/>
            <person name="Yao A.I."/>
            <person name="Wu D."/>
            <person name="Madern D."/>
            <person name="Eisen J.A."/>
            <person name="Darling A.E."/>
            <person name="Facciotti M.T."/>
        </authorList>
    </citation>
    <scope>NUCLEOTIDE SEQUENCE [LARGE SCALE GENOMIC DNA]</scope>
    <source>
        <strain evidence="5 6">DSM 13077</strain>
    </source>
</reference>
<keyword evidence="2 5" id="KW-0378">Hydrolase</keyword>
<dbReference type="Proteomes" id="UP000011591">
    <property type="component" value="Unassembled WGS sequence"/>
</dbReference>
<feature type="region of interest" description="Disordered" evidence="4">
    <location>
        <begin position="473"/>
        <end position="494"/>
    </location>
</feature>
<name>M0AJY5_9EURY</name>
<dbReference type="PANTHER" id="PTHR31339:SF9">
    <property type="entry name" value="PLASMIN AND FIBRONECTIN-BINDING PROTEIN A"/>
    <property type="match status" value="1"/>
</dbReference>
<dbReference type="PANTHER" id="PTHR31339">
    <property type="entry name" value="PECTIN LYASE-RELATED"/>
    <property type="match status" value="1"/>
</dbReference>
<dbReference type="PROSITE" id="PS00502">
    <property type="entry name" value="POLYGALACTURONASE"/>
    <property type="match status" value="1"/>
</dbReference>
<comment type="similarity">
    <text evidence="1">Belongs to the glycosyl hydrolase 28 family.</text>
</comment>
<keyword evidence="6" id="KW-1185">Reference proteome</keyword>
<dbReference type="GO" id="GO:0004650">
    <property type="term" value="F:polygalacturonase activity"/>
    <property type="evidence" value="ECO:0007669"/>
    <property type="project" value="InterPro"/>
</dbReference>
<dbReference type="InterPro" id="IPR000743">
    <property type="entry name" value="Glyco_hydro_28"/>
</dbReference>
<dbReference type="SUPFAM" id="SSF51126">
    <property type="entry name" value="Pectin lyase-like"/>
    <property type="match status" value="1"/>
</dbReference>
<dbReference type="InterPro" id="IPR011050">
    <property type="entry name" value="Pectin_lyase_fold/virulence"/>
</dbReference>
<accession>M0AJY5</accession>
<dbReference type="EMBL" id="AOIP01000065">
    <property type="protein sequence ID" value="ELY97713.1"/>
    <property type="molecule type" value="Genomic_DNA"/>
</dbReference>
<feature type="compositionally biased region" description="Low complexity" evidence="4">
    <location>
        <begin position="474"/>
        <end position="489"/>
    </location>
</feature>
<keyword evidence="3" id="KW-0326">Glycosidase</keyword>
<evidence type="ECO:0000256" key="4">
    <source>
        <dbReference type="SAM" id="MobiDB-lite"/>
    </source>
</evidence>
<evidence type="ECO:0000256" key="1">
    <source>
        <dbReference type="ARBA" id="ARBA00008834"/>
    </source>
</evidence>
<dbReference type="Pfam" id="PF00295">
    <property type="entry name" value="Glyco_hydro_28"/>
    <property type="match status" value="1"/>
</dbReference>
<organism evidence="5 6">
    <name type="scientific">Natrialba aegyptia DSM 13077</name>
    <dbReference type="NCBI Taxonomy" id="1227491"/>
    <lineage>
        <taxon>Archaea</taxon>
        <taxon>Methanobacteriati</taxon>
        <taxon>Methanobacteriota</taxon>
        <taxon>Stenosarchaea group</taxon>
        <taxon>Halobacteria</taxon>
        <taxon>Halobacteriales</taxon>
        <taxon>Natrialbaceae</taxon>
        <taxon>Natrialba</taxon>
    </lineage>
</organism>
<dbReference type="GO" id="GO:0005975">
    <property type="term" value="P:carbohydrate metabolic process"/>
    <property type="evidence" value="ECO:0007669"/>
    <property type="project" value="InterPro"/>
</dbReference>
<evidence type="ECO:0000256" key="2">
    <source>
        <dbReference type="ARBA" id="ARBA00022801"/>
    </source>
</evidence>